<reference evidence="2" key="2">
    <citation type="submission" date="2021-08" db="EMBL/GenBank/DDBJ databases">
        <authorList>
            <person name="Tani A."/>
            <person name="Ola A."/>
            <person name="Ogura Y."/>
            <person name="Katsura K."/>
            <person name="Hayashi T."/>
        </authorList>
    </citation>
    <scope>NUCLEOTIDE SEQUENCE</scope>
    <source>
        <strain evidence="2">NBRC 103626</strain>
    </source>
</reference>
<organism evidence="2 3">
    <name type="scientific">Methylobacterium gregans</name>
    <dbReference type="NCBI Taxonomy" id="374424"/>
    <lineage>
        <taxon>Bacteria</taxon>
        <taxon>Pseudomonadati</taxon>
        <taxon>Pseudomonadota</taxon>
        <taxon>Alphaproteobacteria</taxon>
        <taxon>Hyphomicrobiales</taxon>
        <taxon>Methylobacteriaceae</taxon>
        <taxon>Methylobacterium</taxon>
    </lineage>
</organism>
<keyword evidence="1" id="KW-1133">Transmembrane helix</keyword>
<name>A0AA37HT30_9HYPH</name>
<evidence type="ECO:0000313" key="2">
    <source>
        <dbReference type="EMBL" id="GJD81125.1"/>
    </source>
</evidence>
<proteinExistence type="predicted"/>
<evidence type="ECO:0000256" key="1">
    <source>
        <dbReference type="SAM" id="Phobius"/>
    </source>
</evidence>
<dbReference type="Proteomes" id="UP001055108">
    <property type="component" value="Unassembled WGS sequence"/>
</dbReference>
<gene>
    <name evidence="2" type="ORF">NBEOAGPD_4370</name>
</gene>
<feature type="transmembrane region" description="Helical" evidence="1">
    <location>
        <begin position="7"/>
        <end position="26"/>
    </location>
</feature>
<sequence>MSIVLRGVLLYLVVLILLRITTMRIMRSATPLIWQ</sequence>
<reference evidence="2" key="1">
    <citation type="journal article" date="2016" name="Front. Microbiol.">
        <title>Genome Sequence of the Piezophilic, Mesophilic Sulfate-Reducing Bacterium Desulfovibrio indicus J2T.</title>
        <authorList>
            <person name="Cao J."/>
            <person name="Maignien L."/>
            <person name="Shao Z."/>
            <person name="Alain K."/>
            <person name="Jebbar M."/>
        </authorList>
    </citation>
    <scope>NUCLEOTIDE SEQUENCE</scope>
    <source>
        <strain evidence="2">NBRC 103626</strain>
    </source>
</reference>
<accession>A0AA37HT30</accession>
<keyword evidence="1" id="KW-0812">Transmembrane</keyword>
<comment type="caution">
    <text evidence="2">The sequence shown here is derived from an EMBL/GenBank/DDBJ whole genome shotgun (WGS) entry which is preliminary data.</text>
</comment>
<keyword evidence="1" id="KW-0472">Membrane</keyword>
<evidence type="ECO:0000313" key="3">
    <source>
        <dbReference type="Proteomes" id="UP001055108"/>
    </source>
</evidence>
<protein>
    <submittedName>
        <fullName evidence="2">Uncharacterized protein</fullName>
    </submittedName>
</protein>
<keyword evidence="3" id="KW-1185">Reference proteome</keyword>
<dbReference type="EMBL" id="BPQM01000128">
    <property type="protein sequence ID" value="GJD81125.1"/>
    <property type="molecule type" value="Genomic_DNA"/>
</dbReference>
<dbReference type="AlphaFoldDB" id="A0AA37HT30"/>